<sequence>MLNSLEGGLDAEVSEKGSNFSAGQVQLVCLARVLLKRPSMVFMDEATASVDLRTDAFVQETIRTQLHDCSILTIAHRLLTVIDYDRIVVMDAGCVAEFGTPHSLLQQQTGLFSALVSATGAASEAELRERAAAAASGGVPSVEERV</sequence>
<keyword evidence="1" id="KW-0547">Nucleotide-binding</keyword>
<accession>A0A7S3EYB8</accession>
<dbReference type="PANTHER" id="PTHR24223">
    <property type="entry name" value="ATP-BINDING CASSETTE SUB-FAMILY C"/>
    <property type="match status" value="1"/>
</dbReference>
<dbReference type="InterPro" id="IPR027417">
    <property type="entry name" value="P-loop_NTPase"/>
</dbReference>
<dbReference type="Gene3D" id="3.40.50.300">
    <property type="entry name" value="P-loop containing nucleotide triphosphate hydrolases"/>
    <property type="match status" value="1"/>
</dbReference>
<evidence type="ECO:0000313" key="4">
    <source>
        <dbReference type="EMBL" id="CAE0111875.1"/>
    </source>
</evidence>
<proteinExistence type="predicted"/>
<dbReference type="EMBL" id="HBHX01022528">
    <property type="protein sequence ID" value="CAE0111875.1"/>
    <property type="molecule type" value="Transcribed_RNA"/>
</dbReference>
<dbReference type="GO" id="GO:0005524">
    <property type="term" value="F:ATP binding"/>
    <property type="evidence" value="ECO:0007669"/>
    <property type="project" value="UniProtKB-KW"/>
</dbReference>
<dbReference type="SUPFAM" id="SSF52540">
    <property type="entry name" value="P-loop containing nucleoside triphosphate hydrolases"/>
    <property type="match status" value="1"/>
</dbReference>
<feature type="domain" description="ABC transporter" evidence="3">
    <location>
        <begin position="9"/>
        <end position="48"/>
    </location>
</feature>
<dbReference type="Pfam" id="PF00005">
    <property type="entry name" value="ABC_tran"/>
    <property type="match status" value="1"/>
</dbReference>
<protein>
    <recommendedName>
        <fullName evidence="3">ABC transporter domain-containing protein</fullName>
    </recommendedName>
</protein>
<dbReference type="FunFam" id="3.40.50.300:FF:003492">
    <property type="entry name" value="AGAP012735-PA"/>
    <property type="match status" value="1"/>
</dbReference>
<reference evidence="4" key="1">
    <citation type="submission" date="2021-01" db="EMBL/GenBank/DDBJ databases">
        <authorList>
            <person name="Corre E."/>
            <person name="Pelletier E."/>
            <person name="Niang G."/>
            <person name="Scheremetjew M."/>
            <person name="Finn R."/>
            <person name="Kale V."/>
            <person name="Holt S."/>
            <person name="Cochrane G."/>
            <person name="Meng A."/>
            <person name="Brown T."/>
            <person name="Cohen L."/>
        </authorList>
    </citation>
    <scope>NUCLEOTIDE SEQUENCE</scope>
    <source>
        <strain evidence="4">CCMP281</strain>
    </source>
</reference>
<dbReference type="InterPro" id="IPR050173">
    <property type="entry name" value="ABC_transporter_C-like"/>
</dbReference>
<organism evidence="4">
    <name type="scientific">Haptolina ericina</name>
    <dbReference type="NCBI Taxonomy" id="156174"/>
    <lineage>
        <taxon>Eukaryota</taxon>
        <taxon>Haptista</taxon>
        <taxon>Haptophyta</taxon>
        <taxon>Prymnesiophyceae</taxon>
        <taxon>Prymnesiales</taxon>
        <taxon>Prymnesiaceae</taxon>
        <taxon>Haptolina</taxon>
    </lineage>
</organism>
<evidence type="ECO:0000259" key="3">
    <source>
        <dbReference type="Pfam" id="PF00005"/>
    </source>
</evidence>
<evidence type="ECO:0000256" key="1">
    <source>
        <dbReference type="ARBA" id="ARBA00022741"/>
    </source>
</evidence>
<evidence type="ECO:0000256" key="2">
    <source>
        <dbReference type="ARBA" id="ARBA00022840"/>
    </source>
</evidence>
<dbReference type="GO" id="GO:0042626">
    <property type="term" value="F:ATPase-coupled transmembrane transporter activity"/>
    <property type="evidence" value="ECO:0007669"/>
    <property type="project" value="TreeGrafter"/>
</dbReference>
<dbReference type="GO" id="GO:0016887">
    <property type="term" value="F:ATP hydrolysis activity"/>
    <property type="evidence" value="ECO:0007669"/>
    <property type="project" value="InterPro"/>
</dbReference>
<dbReference type="AlphaFoldDB" id="A0A7S3EYB8"/>
<name>A0A7S3EYB8_9EUKA</name>
<keyword evidence="2" id="KW-0067">ATP-binding</keyword>
<gene>
    <name evidence="4" type="ORF">HERI1096_LOCUS12535</name>
</gene>
<dbReference type="GO" id="GO:0016020">
    <property type="term" value="C:membrane"/>
    <property type="evidence" value="ECO:0007669"/>
    <property type="project" value="TreeGrafter"/>
</dbReference>
<dbReference type="InterPro" id="IPR003439">
    <property type="entry name" value="ABC_transporter-like_ATP-bd"/>
</dbReference>